<protein>
    <submittedName>
        <fullName evidence="2">Uncharacterized protein</fullName>
    </submittedName>
</protein>
<proteinExistence type="predicted"/>
<gene>
    <name evidence="2" type="ORF">TIFTF001_027097</name>
</gene>
<feature type="compositionally biased region" description="Basic and acidic residues" evidence="1">
    <location>
        <begin position="11"/>
        <end position="21"/>
    </location>
</feature>
<dbReference type="Proteomes" id="UP001187192">
    <property type="component" value="Unassembled WGS sequence"/>
</dbReference>
<evidence type="ECO:0000313" key="2">
    <source>
        <dbReference type="EMBL" id="GMN57997.1"/>
    </source>
</evidence>
<name>A0AA88IZS5_FICCA</name>
<sequence>MTTIPIPVPKSDSDPIPKLDPDPILES</sequence>
<accession>A0AA88IZS5</accession>
<dbReference type="EMBL" id="BTGU01000074">
    <property type="protein sequence ID" value="GMN57997.1"/>
    <property type="molecule type" value="Genomic_DNA"/>
</dbReference>
<evidence type="ECO:0000313" key="3">
    <source>
        <dbReference type="Proteomes" id="UP001187192"/>
    </source>
</evidence>
<dbReference type="AlphaFoldDB" id="A0AA88IZS5"/>
<feature type="region of interest" description="Disordered" evidence="1">
    <location>
        <begin position="1"/>
        <end position="27"/>
    </location>
</feature>
<reference evidence="2" key="1">
    <citation type="submission" date="2023-07" db="EMBL/GenBank/DDBJ databases">
        <title>draft genome sequence of fig (Ficus carica).</title>
        <authorList>
            <person name="Takahashi T."/>
            <person name="Nishimura K."/>
        </authorList>
    </citation>
    <scope>NUCLEOTIDE SEQUENCE</scope>
</reference>
<comment type="caution">
    <text evidence="2">The sequence shown here is derived from an EMBL/GenBank/DDBJ whole genome shotgun (WGS) entry which is preliminary data.</text>
</comment>
<organism evidence="2 3">
    <name type="scientific">Ficus carica</name>
    <name type="common">Common fig</name>
    <dbReference type="NCBI Taxonomy" id="3494"/>
    <lineage>
        <taxon>Eukaryota</taxon>
        <taxon>Viridiplantae</taxon>
        <taxon>Streptophyta</taxon>
        <taxon>Embryophyta</taxon>
        <taxon>Tracheophyta</taxon>
        <taxon>Spermatophyta</taxon>
        <taxon>Magnoliopsida</taxon>
        <taxon>eudicotyledons</taxon>
        <taxon>Gunneridae</taxon>
        <taxon>Pentapetalae</taxon>
        <taxon>rosids</taxon>
        <taxon>fabids</taxon>
        <taxon>Rosales</taxon>
        <taxon>Moraceae</taxon>
        <taxon>Ficeae</taxon>
        <taxon>Ficus</taxon>
    </lineage>
</organism>
<keyword evidence="3" id="KW-1185">Reference proteome</keyword>
<evidence type="ECO:0000256" key="1">
    <source>
        <dbReference type="SAM" id="MobiDB-lite"/>
    </source>
</evidence>